<proteinExistence type="evidence at transcript level"/>
<feature type="transmembrane region" description="Helical" evidence="1">
    <location>
        <begin position="12"/>
        <end position="31"/>
    </location>
</feature>
<keyword evidence="1" id="KW-0472">Membrane</keyword>
<organism evidence="2">
    <name type="scientific">Schistosoma japonicum</name>
    <name type="common">Blood fluke</name>
    <dbReference type="NCBI Taxonomy" id="6182"/>
    <lineage>
        <taxon>Eukaryota</taxon>
        <taxon>Metazoa</taxon>
        <taxon>Spiralia</taxon>
        <taxon>Lophotrochozoa</taxon>
        <taxon>Platyhelminthes</taxon>
        <taxon>Trematoda</taxon>
        <taxon>Digenea</taxon>
        <taxon>Strigeidida</taxon>
        <taxon>Schistosomatoidea</taxon>
        <taxon>Schistosomatidae</taxon>
        <taxon>Schistosoma</taxon>
    </lineage>
</organism>
<accession>Q5BRX8</accession>
<protein>
    <submittedName>
        <fullName evidence="2">SJCHGC07062 protein</fullName>
    </submittedName>
</protein>
<dbReference type="AlphaFoldDB" id="Q5BRX8"/>
<reference evidence="2" key="2">
    <citation type="journal article" date="2006" name="PLoS Pathog.">
        <title>New perspectives on host-parasite interplay by comparative transcriptomic and proteomic analyses of Schistosoma japonicum.</title>
        <authorList>
            <person name="Liu F."/>
            <person name="Lu J."/>
            <person name="Hu W."/>
            <person name="Wang S.Y."/>
            <person name="Cui S.J."/>
            <person name="Chi M."/>
            <person name="Yan Q."/>
            <person name="Wang X.R."/>
            <person name="Song H.D."/>
            <person name="Xu X.N."/>
            <person name="Wang J.J."/>
            <person name="Zhang X.L."/>
            <person name="Zhang X."/>
            <person name="Wang Z.Q."/>
            <person name="Xue C.L."/>
            <person name="Brindley P.J."/>
            <person name="McManus D.P."/>
            <person name="Yang P.Y."/>
            <person name="Feng Z."/>
            <person name="Chen Z."/>
            <person name="Han Z.G."/>
        </authorList>
    </citation>
    <scope>NUCLEOTIDE SEQUENCE</scope>
</reference>
<name>Q5BRX8_SCHJA</name>
<dbReference type="EMBL" id="AY915486">
    <property type="protein sequence ID" value="AAX30707.1"/>
    <property type="molecule type" value="mRNA"/>
</dbReference>
<evidence type="ECO:0000313" key="2">
    <source>
        <dbReference type="EMBL" id="AAX30707.1"/>
    </source>
</evidence>
<evidence type="ECO:0000256" key="1">
    <source>
        <dbReference type="SAM" id="Phobius"/>
    </source>
</evidence>
<keyword evidence="1" id="KW-1133">Transmembrane helix</keyword>
<sequence>MLAAMSFHLNQMNSLLYWLIPSMIYFNILYLDNSVAFEEYVSDFVKLVCTNN</sequence>
<keyword evidence="1" id="KW-0812">Transmembrane</keyword>
<reference evidence="2" key="1">
    <citation type="submission" date="2005-01" db="EMBL/GenBank/DDBJ databases">
        <authorList>
            <person name="Han Z."/>
        </authorList>
    </citation>
    <scope>NUCLEOTIDE SEQUENCE</scope>
</reference>